<evidence type="ECO:0000313" key="4">
    <source>
        <dbReference type="Proteomes" id="UP000095085"/>
    </source>
</evidence>
<accession>A0A1E4RSU2</accession>
<evidence type="ECO:0000313" key="3">
    <source>
        <dbReference type="EMBL" id="ODV70330.1"/>
    </source>
</evidence>
<evidence type="ECO:0000259" key="2">
    <source>
        <dbReference type="Pfam" id="PF13840"/>
    </source>
</evidence>
<reference evidence="4" key="1">
    <citation type="submission" date="2016-05" db="EMBL/GenBank/DDBJ databases">
        <title>Comparative genomics of biotechnologically important yeasts.</title>
        <authorList>
            <consortium name="DOE Joint Genome Institute"/>
            <person name="Riley R."/>
            <person name="Haridas S."/>
            <person name="Wolfe K.H."/>
            <person name="Lopes M.R."/>
            <person name="Hittinger C.T."/>
            <person name="Goker M."/>
            <person name="Salamov A."/>
            <person name="Wisecaver J."/>
            <person name="Long T.M."/>
            <person name="Aerts A.L."/>
            <person name="Barry K."/>
            <person name="Choi C."/>
            <person name="Clum A."/>
            <person name="Coughlan A.Y."/>
            <person name="Deshpande S."/>
            <person name="Douglass A.P."/>
            <person name="Hanson S.J."/>
            <person name="Klenk H.-P."/>
            <person name="Labutti K."/>
            <person name="Lapidus A."/>
            <person name="Lindquist E."/>
            <person name="Lipzen A."/>
            <person name="Meier-Kolthoff J.P."/>
            <person name="Ohm R.A."/>
            <person name="Otillar R.P."/>
            <person name="Pangilinan J."/>
            <person name="Peng Y."/>
            <person name="Rokas A."/>
            <person name="Rosa C.A."/>
            <person name="Scheuner C."/>
            <person name="Sibirny A.A."/>
            <person name="Slot J.C."/>
            <person name="Stielow J.B."/>
            <person name="Sun H."/>
            <person name="Kurtzman C.P."/>
            <person name="Blackwell M."/>
            <person name="Grigoriev I.V."/>
            <person name="Jeffries T.W."/>
        </authorList>
    </citation>
    <scope>NUCLEOTIDE SEQUENCE [LARGE SCALE GENOMIC DNA]</scope>
    <source>
        <strain evidence="4">NRRL Y-1933</strain>
    </source>
</reference>
<dbReference type="InterPro" id="IPR045865">
    <property type="entry name" value="ACT-like_dom_sf"/>
</dbReference>
<keyword evidence="4" id="KW-1185">Reference proteome</keyword>
<feature type="compositionally biased region" description="Low complexity" evidence="1">
    <location>
        <begin position="103"/>
        <end position="115"/>
    </location>
</feature>
<dbReference type="PANTHER" id="PTHR31131">
    <property type="entry name" value="CHROMOSOME 1, WHOLE GENOME SHOTGUN SEQUENCE"/>
    <property type="match status" value="1"/>
</dbReference>
<name>A0A1E4RSU2_9ASCO</name>
<dbReference type="PANTHER" id="PTHR31131:SF6">
    <property type="entry name" value="CASTOR ACT DOMAIN-CONTAINING PROTEIN"/>
    <property type="match status" value="1"/>
</dbReference>
<dbReference type="EMBL" id="KV454538">
    <property type="protein sequence ID" value="ODV70330.1"/>
    <property type="molecule type" value="Genomic_DNA"/>
</dbReference>
<dbReference type="Pfam" id="PF13840">
    <property type="entry name" value="ACT_7"/>
    <property type="match status" value="2"/>
</dbReference>
<feature type="compositionally biased region" description="Acidic residues" evidence="1">
    <location>
        <begin position="39"/>
        <end position="63"/>
    </location>
</feature>
<dbReference type="STRING" id="984485.A0A1E4RSU2"/>
<dbReference type="Gene3D" id="3.30.2130.10">
    <property type="entry name" value="VC0802-like"/>
    <property type="match status" value="1"/>
</dbReference>
<proteinExistence type="predicted"/>
<dbReference type="InterPro" id="IPR027795">
    <property type="entry name" value="CASTOR_ACT_dom"/>
</dbReference>
<feature type="domain" description="CASTOR ACT" evidence="2">
    <location>
        <begin position="170"/>
        <end position="230"/>
    </location>
</feature>
<dbReference type="SUPFAM" id="SSF55021">
    <property type="entry name" value="ACT-like"/>
    <property type="match status" value="1"/>
</dbReference>
<dbReference type="GeneID" id="30998464"/>
<dbReference type="GO" id="GO:0046394">
    <property type="term" value="P:carboxylic acid biosynthetic process"/>
    <property type="evidence" value="ECO:0007669"/>
    <property type="project" value="UniProtKB-ARBA"/>
</dbReference>
<sequence length="424" mass="47735">MNSQVHLNPTRLSILSIPRSKYWVFLSPILQMLHHEADQDAEEDSDSESESESESDDDEEDQVESSKDDSIDEQPSPFPTQRRSSKDLLNHKAIDNSSKVTSEDSQSSPFSSPSTESDDSEIDDDNHFFHIGFTPIECTIICSTCIMNEYFIDALKICQSLEYDDVKLIKESFISLQIDSDGSFNHSLRILELTRPLSENNIPLFFISSHYCDIVLIPVNFKEKVIHILTQKNFEFSENSNSYISNIPDINLTDQLVSPINKDLESSIFKSFHDCHIKPVVNSKINLLLTGARTGESINTINKTIKILSTNSIPDYFIVTRTSINKISLVLPKSKKTRKALGFDSSNLIGSTQDIIIPISIDLAKLPLDSTGIVAGLASKIINNFPQDLQFEMNYLSMARSGILMIPKENLSVIKRILNDINYD</sequence>
<feature type="compositionally biased region" description="Basic and acidic residues" evidence="1">
    <location>
        <begin position="84"/>
        <end position="94"/>
    </location>
</feature>
<organism evidence="3 4">
    <name type="scientific">Hyphopichia burtonii NRRL Y-1933</name>
    <dbReference type="NCBI Taxonomy" id="984485"/>
    <lineage>
        <taxon>Eukaryota</taxon>
        <taxon>Fungi</taxon>
        <taxon>Dikarya</taxon>
        <taxon>Ascomycota</taxon>
        <taxon>Saccharomycotina</taxon>
        <taxon>Pichiomycetes</taxon>
        <taxon>Debaryomycetaceae</taxon>
        <taxon>Hyphopichia</taxon>
    </lineage>
</organism>
<dbReference type="AlphaFoldDB" id="A0A1E4RSU2"/>
<dbReference type="RefSeq" id="XP_020079397.1">
    <property type="nucleotide sequence ID" value="XM_020223915.1"/>
</dbReference>
<gene>
    <name evidence="3" type="ORF">HYPBUDRAFT_93850</name>
</gene>
<protein>
    <recommendedName>
        <fullName evidence="2">CASTOR ACT domain-containing protein</fullName>
    </recommendedName>
</protein>
<feature type="region of interest" description="Disordered" evidence="1">
    <location>
        <begin position="36"/>
        <end position="123"/>
    </location>
</feature>
<dbReference type="GO" id="GO:0006520">
    <property type="term" value="P:amino acid metabolic process"/>
    <property type="evidence" value="ECO:0007669"/>
    <property type="project" value="UniProtKB-ARBA"/>
</dbReference>
<dbReference type="Proteomes" id="UP000095085">
    <property type="component" value="Unassembled WGS sequence"/>
</dbReference>
<dbReference type="OrthoDB" id="58529at2759"/>
<feature type="domain" description="CASTOR ACT" evidence="2">
    <location>
        <begin position="352"/>
        <end position="419"/>
    </location>
</feature>
<dbReference type="InterPro" id="IPR051719">
    <property type="entry name" value="CASTOR_mTORC1"/>
</dbReference>
<feature type="non-terminal residue" evidence="3">
    <location>
        <position position="424"/>
    </location>
</feature>
<evidence type="ECO:0000256" key="1">
    <source>
        <dbReference type="SAM" id="MobiDB-lite"/>
    </source>
</evidence>